<keyword evidence="1" id="KW-0472">Membrane</keyword>
<comment type="caution">
    <text evidence="2">The sequence shown here is derived from an EMBL/GenBank/DDBJ whole genome shotgun (WGS) entry which is preliminary data.</text>
</comment>
<reference evidence="2 3" key="1">
    <citation type="submission" date="2016-07" db="EMBL/GenBank/DDBJ databases">
        <title>Characterization of isolates of Eisenbergiella tayi derived from blood cultures, using whole genome sequencing.</title>
        <authorList>
            <person name="Burdz T."/>
            <person name="Wiebe D."/>
            <person name="Huynh C."/>
            <person name="Bernard K."/>
        </authorList>
    </citation>
    <scope>NUCLEOTIDE SEQUENCE [LARGE SCALE GENOMIC DNA]</scope>
    <source>
        <strain evidence="2 3">NML 110608</strain>
    </source>
</reference>
<keyword evidence="1" id="KW-0812">Transmembrane</keyword>
<keyword evidence="1" id="KW-1133">Transmembrane helix</keyword>
<accession>A0A1E3A5I6</accession>
<organism evidence="2 3">
    <name type="scientific">Eisenbergiella tayi</name>
    <dbReference type="NCBI Taxonomy" id="1432052"/>
    <lineage>
        <taxon>Bacteria</taxon>
        <taxon>Bacillati</taxon>
        <taxon>Bacillota</taxon>
        <taxon>Clostridia</taxon>
        <taxon>Lachnospirales</taxon>
        <taxon>Lachnospiraceae</taxon>
        <taxon>Eisenbergiella</taxon>
    </lineage>
</organism>
<sequence>MDTILNSIKTYDLTTILGVIFFLSTLISCLSKLLTTLGGLLTKYYRKRKGLEDKDSIIQNTLKQHQTEIDMLRQYEAETHTDVKEIKVLLESHIDRDNERTISSFRSTLYRLHMDFTKQKYVTPEGLKTFKEIGKVYVEAGGDDIYHDKLEPEVLRLPIHYKEEPI</sequence>
<proteinExistence type="predicted"/>
<name>A0A1E3A5I6_9FIRM</name>
<dbReference type="PATRIC" id="fig|1432052.4.peg.5318"/>
<protein>
    <submittedName>
        <fullName evidence="2">Uncharacterized protein</fullName>
    </submittedName>
</protein>
<evidence type="ECO:0000313" key="2">
    <source>
        <dbReference type="EMBL" id="ODM03988.1"/>
    </source>
</evidence>
<dbReference type="RefSeq" id="WP_069154271.1">
    <property type="nucleotide sequence ID" value="NZ_MCGH01000003.1"/>
</dbReference>
<gene>
    <name evidence="2" type="ORF">BEI61_04791</name>
</gene>
<dbReference type="AlphaFoldDB" id="A0A1E3A5I6"/>
<evidence type="ECO:0000313" key="3">
    <source>
        <dbReference type="Proteomes" id="UP000094067"/>
    </source>
</evidence>
<dbReference type="EMBL" id="MCGH01000003">
    <property type="protein sequence ID" value="ODM03988.1"/>
    <property type="molecule type" value="Genomic_DNA"/>
</dbReference>
<feature type="transmembrane region" description="Helical" evidence="1">
    <location>
        <begin position="16"/>
        <end position="41"/>
    </location>
</feature>
<evidence type="ECO:0000256" key="1">
    <source>
        <dbReference type="SAM" id="Phobius"/>
    </source>
</evidence>
<dbReference type="Proteomes" id="UP000094067">
    <property type="component" value="Unassembled WGS sequence"/>
</dbReference>